<reference evidence="1" key="1">
    <citation type="submission" date="2017-08" db="EMBL/GenBank/DDBJ databases">
        <authorList>
            <person name="de Groot N.N."/>
        </authorList>
    </citation>
    <scope>NUCLEOTIDE SEQUENCE [LARGE SCALE GENOMIC DNA]</scope>
    <source>
        <strain evidence="1">PX439</strain>
    </source>
</reference>
<dbReference type="Proteomes" id="UP000216624">
    <property type="component" value="Unassembled WGS sequence"/>
</dbReference>
<dbReference type="KEGG" id="crq:GCK72_023010"/>
<keyword evidence="2" id="KW-1185">Reference proteome</keyword>
<dbReference type="CTD" id="9825084"/>
<proteinExistence type="predicted"/>
<sequence>MTSSRNDMNIEMGDMGAQNREPPENGELQNQYEIDHLPNNDEEGFSLIAKIGFIIIFFIVCTVVSFELKLVFEIIKEVAIGEYRKLTQSDDGSATEPIRSNLTQAG</sequence>
<evidence type="ECO:0000313" key="1">
    <source>
        <dbReference type="EMBL" id="OZF89811.1"/>
    </source>
</evidence>
<comment type="caution">
    <text evidence="1">The sequence shown here is derived from an EMBL/GenBank/DDBJ whole genome shotgun (WGS) entry which is preliminary data.</text>
</comment>
<evidence type="ECO:0000313" key="2">
    <source>
        <dbReference type="Proteomes" id="UP000216624"/>
    </source>
</evidence>
<dbReference type="HOGENOM" id="CLU_2225635_0_0_1"/>
<feature type="non-terminal residue" evidence="1">
    <location>
        <position position="1"/>
    </location>
</feature>
<protein>
    <submittedName>
        <fullName evidence="1">Uncharacterized protein</fullName>
    </submittedName>
</protein>
<gene>
    <name evidence="1" type="ORF">FL82_22002</name>
</gene>
<organism evidence="1 2">
    <name type="scientific">Caenorhabditis remanei</name>
    <name type="common">Caenorhabditis vulgaris</name>
    <dbReference type="NCBI Taxonomy" id="31234"/>
    <lineage>
        <taxon>Eukaryota</taxon>
        <taxon>Metazoa</taxon>
        <taxon>Ecdysozoa</taxon>
        <taxon>Nematoda</taxon>
        <taxon>Chromadorea</taxon>
        <taxon>Rhabditida</taxon>
        <taxon>Rhabditina</taxon>
        <taxon>Rhabditomorpha</taxon>
        <taxon>Rhabditoidea</taxon>
        <taxon>Rhabditidae</taxon>
        <taxon>Peloderinae</taxon>
        <taxon>Caenorhabditis</taxon>
    </lineage>
</organism>
<dbReference type="EMBL" id="NMWX01000034">
    <property type="protein sequence ID" value="OZF89811.1"/>
    <property type="molecule type" value="Genomic_DNA"/>
</dbReference>
<name>A0A260ZVL3_CAERE</name>
<accession>A0A260ZVL3</accession>